<evidence type="ECO:0008006" key="3">
    <source>
        <dbReference type="Google" id="ProtNLM"/>
    </source>
</evidence>
<organism evidence="1 2">
    <name type="scientific">Effrenium voratum</name>
    <dbReference type="NCBI Taxonomy" id="2562239"/>
    <lineage>
        <taxon>Eukaryota</taxon>
        <taxon>Sar</taxon>
        <taxon>Alveolata</taxon>
        <taxon>Dinophyceae</taxon>
        <taxon>Suessiales</taxon>
        <taxon>Symbiodiniaceae</taxon>
        <taxon>Effrenium</taxon>
    </lineage>
</organism>
<dbReference type="SUPFAM" id="SSF52980">
    <property type="entry name" value="Restriction endonuclease-like"/>
    <property type="match status" value="1"/>
</dbReference>
<dbReference type="Gene3D" id="2.30.130.30">
    <property type="entry name" value="Hypothetical protein"/>
    <property type="match status" value="1"/>
</dbReference>
<evidence type="ECO:0000313" key="2">
    <source>
        <dbReference type="Proteomes" id="UP001178507"/>
    </source>
</evidence>
<gene>
    <name evidence="1" type="ORF">EVOR1521_LOCUS3964</name>
</gene>
<dbReference type="Gene3D" id="3.90.320.10">
    <property type="match status" value="1"/>
</dbReference>
<keyword evidence="2" id="KW-1185">Reference proteome</keyword>
<feature type="non-terminal residue" evidence="1">
    <location>
        <position position="1"/>
    </location>
</feature>
<proteinExistence type="predicted"/>
<dbReference type="GO" id="GO:0006281">
    <property type="term" value="P:DNA repair"/>
    <property type="evidence" value="ECO:0007669"/>
    <property type="project" value="UniProtKB-ARBA"/>
</dbReference>
<evidence type="ECO:0000313" key="1">
    <source>
        <dbReference type="EMBL" id="CAJ1374403.1"/>
    </source>
</evidence>
<comment type="caution">
    <text evidence="1">The sequence shown here is derived from an EMBL/GenBank/DDBJ whole genome shotgun (WGS) entry which is preliminary data.</text>
</comment>
<dbReference type="AlphaFoldDB" id="A0AA36HUE8"/>
<sequence length="625" mass="69758">KKLVPVLGDMTSFMASPGKYLVHRDFHFQGVSVYREGAVLHTSHRVHEQVSLSFQAAARFTRVFKVCEVAENAAGSCLEDDCRTVFGGCDEPEATLAEAAAFSPPSPAVGDRVMVLQPFWLECVLNGSKTLELRGRPARLGFVWLGLHGSVRGSAAIATCKKICEEEFQALSSSHQMIAEHMPYAVTWALGLGNVRELETPIPYFRLRGAIGWNVFRLQPEDAPPKRRRVEQGLHKRPAMAAAAETLPDDSALSFGTYSKKLALLQQADKMAYKVRSSRNWPRPGYLQKEMSTTGLACLKALSSELHAEWSQKPRNEPLICAKLQSMPASSVKTLAMAHLTLSEAEIKSMWQANSSEAAKLGTHMHLLFEVFLNRGIVPLQSMEFRMLLKFLSTLGHLRAYRTEWPIFAERELLAGTIDFVAIGADGKLALFDWKRTQALRTKFSNRFGKMESPLDTLDDCAGNHYRLQLNIYKYILETYYGLQVASMYIVSCHPDNWPEAFVDKVPNLGSHVQEIMQKQRQKNHSLAMTVPVIASEGSVNCTSDIAGGRLLELPCEVLKLILVHAWGALRAVETSYSQLHLLHQLHERLTFGWPSRSFGQRSSPHGALWSEAMCDGCLLVSQMQ</sequence>
<dbReference type="InterPro" id="IPR011335">
    <property type="entry name" value="Restrct_endonuc-II-like"/>
</dbReference>
<dbReference type="InterPro" id="IPR015947">
    <property type="entry name" value="PUA-like_sf"/>
</dbReference>
<dbReference type="SUPFAM" id="SSF88697">
    <property type="entry name" value="PUA domain-like"/>
    <property type="match status" value="1"/>
</dbReference>
<accession>A0AA36HUE8</accession>
<dbReference type="EMBL" id="CAUJNA010000248">
    <property type="protein sequence ID" value="CAJ1374403.1"/>
    <property type="molecule type" value="Genomic_DNA"/>
</dbReference>
<reference evidence="1" key="1">
    <citation type="submission" date="2023-08" db="EMBL/GenBank/DDBJ databases">
        <authorList>
            <person name="Chen Y."/>
            <person name="Shah S."/>
            <person name="Dougan E. K."/>
            <person name="Thang M."/>
            <person name="Chan C."/>
        </authorList>
    </citation>
    <scope>NUCLEOTIDE SEQUENCE</scope>
</reference>
<dbReference type="InterPro" id="IPR011604">
    <property type="entry name" value="PDDEXK-like_dom_sf"/>
</dbReference>
<dbReference type="Proteomes" id="UP001178507">
    <property type="component" value="Unassembled WGS sequence"/>
</dbReference>
<protein>
    <recommendedName>
        <fullName evidence="3">PD-(D/E)XK endonuclease-like domain-containing protein</fullName>
    </recommendedName>
</protein>
<name>A0AA36HUE8_9DINO</name>